<evidence type="ECO:0000256" key="2">
    <source>
        <dbReference type="SAM" id="Coils"/>
    </source>
</evidence>
<evidence type="ECO:0000313" key="6">
    <source>
        <dbReference type="Proteomes" id="UP001165085"/>
    </source>
</evidence>
<dbReference type="InterPro" id="IPR014710">
    <property type="entry name" value="RmlC-like_jellyroll"/>
</dbReference>
<evidence type="ECO:0000256" key="1">
    <source>
        <dbReference type="PROSITE-ProRule" id="PRU00339"/>
    </source>
</evidence>
<comment type="caution">
    <text evidence="5">The sequence shown here is derived from an EMBL/GenBank/DDBJ whole genome shotgun (WGS) entry which is preliminary data.</text>
</comment>
<feature type="region of interest" description="Disordered" evidence="3">
    <location>
        <begin position="372"/>
        <end position="399"/>
    </location>
</feature>
<dbReference type="Gene3D" id="2.60.120.10">
    <property type="entry name" value="Jelly Rolls"/>
    <property type="match status" value="2"/>
</dbReference>
<dbReference type="InterPro" id="IPR018490">
    <property type="entry name" value="cNMP-bd_dom_sf"/>
</dbReference>
<feature type="region of interest" description="Disordered" evidence="3">
    <location>
        <begin position="272"/>
        <end position="297"/>
    </location>
</feature>
<dbReference type="SMART" id="SM00100">
    <property type="entry name" value="cNMP"/>
    <property type="match status" value="1"/>
</dbReference>
<sequence>MQTTNPHRTRSISTISLAKMKASGANRSSRMFESSILMSQEERARFERICQDIEVQKILPILKKANFLIIQRTSTLRFAKLRPLSALAASAAVCENADEINSRINDLEMKGEKLDMVLCELDSGAPKVCELLRERCLNEDTRSRPLVPCLLFLPPDPSASLHATLQSCLDLGSPGFLPEPAPMGQLILTAGLILKQYEMIQLAYKGAVVKEEGKSYPRFDLAGVDLRHVQGLERKFRLSGVGEVDEDDLEDAEGAEIAGLGHVSEDQRYENRGAISSPEKRLALHRSRPSTTGSVSAQNFSLGFSAEMKPHIVKDPPTITSPRSACGLSRSKVTSALKYVKMKDINLQKKRMIQHSRKASEHSADSLIAEYKKGGAGRDRRGAQRSPGPSPHNSPISNKRTCALSMQRRKEIEKTSLGQKHVESNEDLELAAELEVTGGHSGPNSPNSHLPKGRGGTTSRLNPKSKSHRSGLVTKQHRSGIVQHRSGMLRNNRGSEFSASIGRMYQRKNSMEAPVRATIALKMVKRVEETVPSNKVSAYVPSEQPLLEDFNQYKMIEIFPPFNKSSRTCHFVSSGYKLYVNERYYEALNTFTKAIEVGDKAKWLAYFWRGIVFDKLKSFVRSLRDFTESIKLRTRLFVEERGDGDADAVTKTKTSNYDEEPKEIASIFYNRAIVYTHTGDDSSALADFDSAIKRDPSNVVFRHNRALVLRRDGLYKEAEGDYIKLWMERVVNRVDTSPWTSDVGAPPSNNNNAVDRFANDPMIAKNQYLARPHTTKNMSDFHKETVLGLGNGLNGIQDFIEKKQRMQEEEKSNNDKMLPSPKRGAIGSVKSFEFEDVRIEEKSTKVQSLGEEGEIDDGTVARNLFQAPQHDVSDVMEQPSTLSMPSIFSIPSQVVNDDDHASSFNPLMQDSILTMESSDVFGSHASAGVTEVEGVRTGSPGSLRLDDDTTTVNFLSPVATVKSRRPHTTGGRMPTRGVAPSFMTSRTPESVSLDRSIHAIDARQLTDMYGRITETAKVDVGKGKEKGKAATTDDDKESSKVAKKGRRNQLQRVDLNEFKNQIGLKEDVHPSIFHKPTQTQLSLLKEPEGRKREDIKEIMETLKATDLCRTLGEEALYNIAENVEYRSVNKGDFIFQQGEPVDCCCILLSGKVVTKAESTQGVVVKIGEVDEGQNFGDEWLLMSVQGTSPMPISHQSYIAQSPCQLLVILQEHFHEYCASVSSDNLRARGRALAGTGLFTQWSNKELFDLACLAQTRKFNKGVDIVTQDQGFEYLCVLTKGLCVVTKFADRMAQVRRVLEGLKKDLKNVRLNYKFHHTMVDRAMVKSDRDGYFDIEGDEKPFKTFTEEEQSNLEKKIETWENKMRIIQSEEGDTADKRLRVGGLVSNDIFGESSVLEPFKSIAEGSVTTDTNCEVIMIHKTILQRYHYTCTDFFREGVDKKAILYPNDTKLIINLKEAEDWFEYKLQVMKKIKKTRWPVNRRRIREVRGGTVITKDLETKFTEDNVM</sequence>
<dbReference type="InterPro" id="IPR000595">
    <property type="entry name" value="cNMP-bd_dom"/>
</dbReference>
<dbReference type="CDD" id="cd00038">
    <property type="entry name" value="CAP_ED"/>
    <property type="match status" value="1"/>
</dbReference>
<feature type="region of interest" description="Disordered" evidence="3">
    <location>
        <begin position="436"/>
        <end position="482"/>
    </location>
</feature>
<dbReference type="InterPro" id="IPR019734">
    <property type="entry name" value="TPR_rpt"/>
</dbReference>
<organism evidence="5 6">
    <name type="scientific">Triparma strigata</name>
    <dbReference type="NCBI Taxonomy" id="1606541"/>
    <lineage>
        <taxon>Eukaryota</taxon>
        <taxon>Sar</taxon>
        <taxon>Stramenopiles</taxon>
        <taxon>Ochrophyta</taxon>
        <taxon>Bolidophyceae</taxon>
        <taxon>Parmales</taxon>
        <taxon>Triparmaceae</taxon>
        <taxon>Triparma</taxon>
    </lineage>
</organism>
<feature type="coiled-coil region" evidence="2">
    <location>
        <begin position="1342"/>
        <end position="1369"/>
    </location>
</feature>
<feature type="compositionally biased region" description="Basic and acidic residues" evidence="3">
    <location>
        <begin position="372"/>
        <end position="382"/>
    </location>
</feature>
<keyword evidence="1" id="KW-0802">TPR repeat</keyword>
<keyword evidence="2" id="KW-0175">Coiled coil</keyword>
<evidence type="ECO:0000259" key="4">
    <source>
        <dbReference type="PROSITE" id="PS50042"/>
    </source>
</evidence>
<feature type="domain" description="Cyclic nucleotide-binding" evidence="4">
    <location>
        <begin position="1107"/>
        <end position="1215"/>
    </location>
</feature>
<dbReference type="Pfam" id="PF00027">
    <property type="entry name" value="cNMP_binding"/>
    <property type="match status" value="1"/>
</dbReference>
<keyword evidence="6" id="KW-1185">Reference proteome</keyword>
<feature type="domain" description="Cyclic nucleotide-binding" evidence="4">
    <location>
        <begin position="1360"/>
        <end position="1424"/>
    </location>
</feature>
<feature type="compositionally biased region" description="Basic and acidic residues" evidence="3">
    <location>
        <begin position="805"/>
        <end position="814"/>
    </location>
</feature>
<feature type="compositionally biased region" description="Basic and acidic residues" evidence="3">
    <location>
        <begin position="1021"/>
        <end position="1040"/>
    </location>
</feature>
<dbReference type="PROSITE" id="PS50005">
    <property type="entry name" value="TPR"/>
    <property type="match status" value="1"/>
</dbReference>
<dbReference type="PANTHER" id="PTHR23011:SF28">
    <property type="entry name" value="CYCLIC NUCLEOTIDE-BINDING DOMAIN CONTAINING PROTEIN"/>
    <property type="match status" value="1"/>
</dbReference>
<dbReference type="PROSITE" id="PS50042">
    <property type="entry name" value="CNMP_BINDING_3"/>
    <property type="match status" value="2"/>
</dbReference>
<dbReference type="Proteomes" id="UP001165085">
    <property type="component" value="Unassembled WGS sequence"/>
</dbReference>
<dbReference type="InterPro" id="IPR011990">
    <property type="entry name" value="TPR-like_helical_dom_sf"/>
</dbReference>
<dbReference type="EMBL" id="BRXY01000445">
    <property type="protein sequence ID" value="GMH95525.1"/>
    <property type="molecule type" value="Genomic_DNA"/>
</dbReference>
<proteinExistence type="predicted"/>
<protein>
    <recommendedName>
        <fullName evidence="4">Cyclic nucleotide-binding domain-containing protein</fullName>
    </recommendedName>
</protein>
<dbReference type="SUPFAM" id="SSF51206">
    <property type="entry name" value="cAMP-binding domain-like"/>
    <property type="match status" value="2"/>
</dbReference>
<dbReference type="OrthoDB" id="1926212at2759"/>
<dbReference type="SMART" id="SM00028">
    <property type="entry name" value="TPR"/>
    <property type="match status" value="3"/>
</dbReference>
<feature type="region of interest" description="Disordered" evidence="3">
    <location>
        <begin position="805"/>
        <end position="825"/>
    </location>
</feature>
<evidence type="ECO:0000313" key="5">
    <source>
        <dbReference type="EMBL" id="GMH95525.1"/>
    </source>
</evidence>
<feature type="region of interest" description="Disordered" evidence="3">
    <location>
        <begin position="1021"/>
        <end position="1046"/>
    </location>
</feature>
<accession>A0A9W7EYV0</accession>
<dbReference type="PANTHER" id="PTHR23011">
    <property type="entry name" value="CYCLIC NUCLEOTIDE-BINDING DOMAIN CONTAINING PROTEIN"/>
    <property type="match status" value="1"/>
</dbReference>
<dbReference type="SUPFAM" id="SSF48452">
    <property type="entry name" value="TPR-like"/>
    <property type="match status" value="1"/>
</dbReference>
<feature type="repeat" description="TPR" evidence="1">
    <location>
        <begin position="665"/>
        <end position="698"/>
    </location>
</feature>
<evidence type="ECO:0000256" key="3">
    <source>
        <dbReference type="SAM" id="MobiDB-lite"/>
    </source>
</evidence>
<feature type="region of interest" description="Disordered" evidence="3">
    <location>
        <begin position="961"/>
        <end position="990"/>
    </location>
</feature>
<dbReference type="Gene3D" id="1.25.40.10">
    <property type="entry name" value="Tetratricopeptide repeat domain"/>
    <property type="match status" value="2"/>
</dbReference>
<name>A0A9W7EYV0_9STRA</name>
<reference evidence="6" key="1">
    <citation type="journal article" date="2023" name="Commun. Biol.">
        <title>Genome analysis of Parmales, the sister group of diatoms, reveals the evolutionary specialization of diatoms from phago-mixotrophs to photoautotrophs.</title>
        <authorList>
            <person name="Ban H."/>
            <person name="Sato S."/>
            <person name="Yoshikawa S."/>
            <person name="Yamada K."/>
            <person name="Nakamura Y."/>
            <person name="Ichinomiya M."/>
            <person name="Sato N."/>
            <person name="Blanc-Mathieu R."/>
            <person name="Endo H."/>
            <person name="Kuwata A."/>
            <person name="Ogata H."/>
        </authorList>
    </citation>
    <scope>NUCLEOTIDE SEQUENCE [LARGE SCALE GENOMIC DNA]</scope>
    <source>
        <strain evidence="6">NIES 3701</strain>
    </source>
</reference>
<gene>
    <name evidence="5" type="ORF">TrST_g9294</name>
</gene>